<dbReference type="GO" id="GO:0022857">
    <property type="term" value="F:transmembrane transporter activity"/>
    <property type="evidence" value="ECO:0007669"/>
    <property type="project" value="InterPro"/>
</dbReference>
<dbReference type="GO" id="GO:0005886">
    <property type="term" value="C:plasma membrane"/>
    <property type="evidence" value="ECO:0007669"/>
    <property type="project" value="UniProtKB-SubCell"/>
</dbReference>
<evidence type="ECO:0000313" key="9">
    <source>
        <dbReference type="EMBL" id="HJF13387.1"/>
    </source>
</evidence>
<feature type="non-terminal residue" evidence="9">
    <location>
        <position position="1"/>
    </location>
</feature>
<keyword evidence="4" id="KW-1003">Cell membrane</keyword>
<proteinExistence type="inferred from homology"/>
<dbReference type="Gene3D" id="1.10.3470.10">
    <property type="entry name" value="ABC transporter involved in vitamin B12 uptake, BtuC"/>
    <property type="match status" value="1"/>
</dbReference>
<keyword evidence="5 8" id="KW-0812">Transmembrane</keyword>
<feature type="transmembrane region" description="Helical" evidence="8">
    <location>
        <begin position="79"/>
        <end position="102"/>
    </location>
</feature>
<keyword evidence="6 8" id="KW-1133">Transmembrane helix</keyword>
<feature type="transmembrane region" description="Helical" evidence="8">
    <location>
        <begin position="169"/>
        <end position="194"/>
    </location>
</feature>
<evidence type="ECO:0000256" key="1">
    <source>
        <dbReference type="ARBA" id="ARBA00004651"/>
    </source>
</evidence>
<evidence type="ECO:0000313" key="10">
    <source>
        <dbReference type="Proteomes" id="UP000703315"/>
    </source>
</evidence>
<name>A0A921K6G7_9MICC</name>
<dbReference type="EMBL" id="DYXC01000019">
    <property type="protein sequence ID" value="HJF13387.1"/>
    <property type="molecule type" value="Genomic_DNA"/>
</dbReference>
<evidence type="ECO:0000256" key="7">
    <source>
        <dbReference type="ARBA" id="ARBA00023136"/>
    </source>
</evidence>
<dbReference type="Proteomes" id="UP000703315">
    <property type="component" value="Unassembled WGS sequence"/>
</dbReference>
<dbReference type="AlphaFoldDB" id="A0A921K6G7"/>
<reference evidence="9" key="1">
    <citation type="journal article" date="2021" name="PeerJ">
        <title>Extensive microbial diversity within the chicken gut microbiome revealed by metagenomics and culture.</title>
        <authorList>
            <person name="Gilroy R."/>
            <person name="Ravi A."/>
            <person name="Getino M."/>
            <person name="Pursley I."/>
            <person name="Horton D.L."/>
            <person name="Alikhan N.F."/>
            <person name="Baker D."/>
            <person name="Gharbi K."/>
            <person name="Hall N."/>
            <person name="Watson M."/>
            <person name="Adriaenssens E.M."/>
            <person name="Foster-Nyarko E."/>
            <person name="Jarju S."/>
            <person name="Secka A."/>
            <person name="Antonio M."/>
            <person name="Oren A."/>
            <person name="Chaudhuri R.R."/>
            <person name="La Ragione R."/>
            <person name="Hildebrand F."/>
            <person name="Pallen M.J."/>
        </authorList>
    </citation>
    <scope>NUCLEOTIDE SEQUENCE</scope>
    <source>
        <strain evidence="9">ChiHjej13B12-14962</strain>
    </source>
</reference>
<organism evidence="9 10">
    <name type="scientific">Enteractinococcus helveticum</name>
    <dbReference type="NCBI Taxonomy" id="1837282"/>
    <lineage>
        <taxon>Bacteria</taxon>
        <taxon>Bacillati</taxon>
        <taxon>Actinomycetota</taxon>
        <taxon>Actinomycetes</taxon>
        <taxon>Micrococcales</taxon>
        <taxon>Micrococcaceae</taxon>
    </lineage>
</organism>
<gene>
    <name evidence="9" type="ORF">K8V32_01100</name>
</gene>
<comment type="similarity">
    <text evidence="2">Belongs to the binding-protein-dependent transport system permease family. FecCD subfamily.</text>
</comment>
<comment type="caution">
    <text evidence="9">The sequence shown here is derived from an EMBL/GenBank/DDBJ whole genome shotgun (WGS) entry which is preliminary data.</text>
</comment>
<feature type="transmembrane region" description="Helical" evidence="8">
    <location>
        <begin position="236"/>
        <end position="256"/>
    </location>
</feature>
<evidence type="ECO:0000256" key="8">
    <source>
        <dbReference type="SAM" id="Phobius"/>
    </source>
</evidence>
<reference evidence="9" key="2">
    <citation type="submission" date="2021-09" db="EMBL/GenBank/DDBJ databases">
        <authorList>
            <person name="Gilroy R."/>
        </authorList>
    </citation>
    <scope>NUCLEOTIDE SEQUENCE</scope>
    <source>
        <strain evidence="9">ChiHjej13B12-14962</strain>
    </source>
</reference>
<evidence type="ECO:0000256" key="2">
    <source>
        <dbReference type="ARBA" id="ARBA00007935"/>
    </source>
</evidence>
<dbReference type="PANTHER" id="PTHR30472">
    <property type="entry name" value="FERRIC ENTEROBACTIN TRANSPORT SYSTEM PERMEASE PROTEIN"/>
    <property type="match status" value="1"/>
</dbReference>
<dbReference type="PANTHER" id="PTHR30472:SF24">
    <property type="entry name" value="FERRIC ENTEROBACTIN TRANSPORT SYSTEM PERMEASE PROTEIN FEPG"/>
    <property type="match status" value="1"/>
</dbReference>
<evidence type="ECO:0000256" key="5">
    <source>
        <dbReference type="ARBA" id="ARBA00022692"/>
    </source>
</evidence>
<dbReference type="InterPro" id="IPR037294">
    <property type="entry name" value="ABC_BtuC-like"/>
</dbReference>
<feature type="transmembrane region" description="Helical" evidence="8">
    <location>
        <begin position="206"/>
        <end position="224"/>
    </location>
</feature>
<evidence type="ECO:0000256" key="4">
    <source>
        <dbReference type="ARBA" id="ARBA00022475"/>
    </source>
</evidence>
<comment type="subcellular location">
    <subcellularLocation>
        <location evidence="1">Cell membrane</location>
        <topology evidence="1">Multi-pass membrane protein</topology>
    </subcellularLocation>
</comment>
<dbReference type="SUPFAM" id="SSF81345">
    <property type="entry name" value="ABC transporter involved in vitamin B12 uptake, BtuC"/>
    <property type="match status" value="1"/>
</dbReference>
<dbReference type="InterPro" id="IPR000522">
    <property type="entry name" value="ABC_transptr_permease_BtuC"/>
</dbReference>
<sequence length="264" mass="26085">ILAGAAFGLSGSLFQTVTRNPLGSPDVLGLAAGAGAGVAVVSLFATGLPAPIGALAGAGVAIGLVAIATGSGFSSTSRVIIAGIAVAAMATAVTQFVVTATLRDEAGRLAAYLVGSLNARDLGHAGLIGMALLVALPLLIALNPRLQLMELGDELATSLGGNATTTRTWAIVVSLMLAAMAVAVAGPIAFIALMSPHAARMLARSSGPNLLASALIGAVLMVLADLSVQQVPVLDGLPVGIITAGFGGVFLGYLLLREFRKGQA</sequence>
<keyword evidence="7 8" id="KW-0472">Membrane</keyword>
<evidence type="ECO:0000256" key="3">
    <source>
        <dbReference type="ARBA" id="ARBA00022448"/>
    </source>
</evidence>
<keyword evidence="3" id="KW-0813">Transport</keyword>
<protein>
    <submittedName>
        <fullName evidence="9">Iron chelate uptake ABC transporter family permease subunit</fullName>
    </submittedName>
</protein>
<feature type="transmembrane region" description="Helical" evidence="8">
    <location>
        <begin position="52"/>
        <end position="73"/>
    </location>
</feature>
<evidence type="ECO:0000256" key="6">
    <source>
        <dbReference type="ARBA" id="ARBA00022989"/>
    </source>
</evidence>
<dbReference type="GO" id="GO:0033214">
    <property type="term" value="P:siderophore-iron import into cell"/>
    <property type="evidence" value="ECO:0007669"/>
    <property type="project" value="TreeGrafter"/>
</dbReference>
<accession>A0A921K6G7</accession>
<dbReference type="Pfam" id="PF01032">
    <property type="entry name" value="FecCD"/>
    <property type="match status" value="1"/>
</dbReference>
<feature type="transmembrane region" description="Helical" evidence="8">
    <location>
        <begin position="27"/>
        <end position="45"/>
    </location>
</feature>
<dbReference type="RefSeq" id="WP_303901564.1">
    <property type="nucleotide sequence ID" value="NZ_DYXC01000019.1"/>
</dbReference>
<feature type="transmembrane region" description="Helical" evidence="8">
    <location>
        <begin position="122"/>
        <end position="142"/>
    </location>
</feature>